<name>S9TJN4_9TRYP</name>
<sequence length="383" mass="41407">MGAGGSSASCAPHAPPEGSVPPPTAVQDSSAHRNGSFRPSTSHTRRSSCSTASGVSYLSSKLRSINDKGSILSYLSSRGSRRFLGTESQRSEYSTRWGIESLPSGIDARTWFANSGAPRVPSAAASTVGSQAPLLRTKRRREIIYRLFRKRPARTRPADTVTITTAATTAADAAALRRESALGDGDIRGVLATQRKQTEYAIRLMLARQDQSTGAPHEEEEDLERAVSKLLRGMEATAARPESPSSRPQGQGSVAAARGSLTDPSNGAHNRGAVGGSMNGSASFKGTPGTCEKDPPQGAGQAPRPMSREEEQKTYKYKRTPYPQPNFSGPPTNVEDPEFQRAYCKSNEYCRYDKHLKLVEMMGFVMRRDAQVVTSPRWESLPE</sequence>
<comment type="caution">
    <text evidence="2">The sequence shown here is derived from an EMBL/GenBank/DDBJ whole genome shotgun (WGS) entry which is preliminary data.</text>
</comment>
<organism evidence="2 3">
    <name type="scientific">Strigomonas culicis</name>
    <dbReference type="NCBI Taxonomy" id="28005"/>
    <lineage>
        <taxon>Eukaryota</taxon>
        <taxon>Discoba</taxon>
        <taxon>Euglenozoa</taxon>
        <taxon>Kinetoplastea</taxon>
        <taxon>Metakinetoplastina</taxon>
        <taxon>Trypanosomatida</taxon>
        <taxon>Trypanosomatidae</taxon>
        <taxon>Strigomonadinae</taxon>
        <taxon>Strigomonas</taxon>
    </lineage>
</organism>
<feature type="compositionally biased region" description="Low complexity" evidence="1">
    <location>
        <begin position="36"/>
        <end position="50"/>
    </location>
</feature>
<evidence type="ECO:0000313" key="2">
    <source>
        <dbReference type="EMBL" id="EPY18332.1"/>
    </source>
</evidence>
<reference evidence="2 3" key="1">
    <citation type="journal article" date="2013" name="PLoS ONE">
        <title>Predicting the Proteins of Angomonas deanei, Strigomonas culicis and Their Respective Endosymbionts Reveals New Aspects of the Trypanosomatidae Family.</title>
        <authorList>
            <person name="Motta M.C."/>
            <person name="Martins A.C."/>
            <person name="de Souza S.S."/>
            <person name="Catta-Preta C.M."/>
            <person name="Silva R."/>
            <person name="Klein C.C."/>
            <person name="de Almeida L.G."/>
            <person name="de Lima Cunha O."/>
            <person name="Ciapina L.P."/>
            <person name="Brocchi M."/>
            <person name="Colabardini A.C."/>
            <person name="de Araujo Lima B."/>
            <person name="Machado C.R."/>
            <person name="de Almeida Soares C.M."/>
            <person name="Probst C.M."/>
            <person name="de Menezes C.B."/>
            <person name="Thompson C.E."/>
            <person name="Bartholomeu D.C."/>
            <person name="Gradia D.F."/>
            <person name="Pavoni D.P."/>
            <person name="Grisard E.C."/>
            <person name="Fantinatti-Garboggini F."/>
            <person name="Marchini F.K."/>
            <person name="Rodrigues-Luiz G.F."/>
            <person name="Wagner G."/>
            <person name="Goldman G.H."/>
            <person name="Fietto J.L."/>
            <person name="Elias M.C."/>
            <person name="Goldman M.H."/>
            <person name="Sagot M.F."/>
            <person name="Pereira M."/>
            <person name="Stoco P.H."/>
            <person name="de Mendonca-Neto R.P."/>
            <person name="Teixeira S.M."/>
            <person name="Maciel T.E."/>
            <person name="de Oliveira Mendes T.A."/>
            <person name="Urmenyi T.P."/>
            <person name="de Souza W."/>
            <person name="Schenkman S."/>
            <person name="de Vasconcelos A.T."/>
        </authorList>
    </citation>
    <scope>NUCLEOTIDE SEQUENCE [LARGE SCALE GENOMIC DNA]</scope>
</reference>
<dbReference type="AlphaFoldDB" id="S9TJN4"/>
<keyword evidence="3" id="KW-1185">Reference proteome</keyword>
<proteinExistence type="predicted"/>
<accession>S9TJN4</accession>
<gene>
    <name evidence="2" type="ORF">STCU_10047</name>
</gene>
<evidence type="ECO:0000313" key="3">
    <source>
        <dbReference type="Proteomes" id="UP000015354"/>
    </source>
</evidence>
<feature type="region of interest" description="Disordered" evidence="1">
    <location>
        <begin position="1"/>
        <end position="50"/>
    </location>
</feature>
<dbReference type="EMBL" id="ATMH01009980">
    <property type="protein sequence ID" value="EPY18332.1"/>
    <property type="molecule type" value="Genomic_DNA"/>
</dbReference>
<feature type="region of interest" description="Disordered" evidence="1">
    <location>
        <begin position="235"/>
        <end position="335"/>
    </location>
</feature>
<dbReference type="Proteomes" id="UP000015354">
    <property type="component" value="Unassembled WGS sequence"/>
</dbReference>
<protein>
    <submittedName>
        <fullName evidence="2">Uncharacterized protein</fullName>
    </submittedName>
</protein>
<feature type="compositionally biased region" description="Polar residues" evidence="1">
    <location>
        <begin position="243"/>
        <end position="252"/>
    </location>
</feature>
<evidence type="ECO:0000256" key="1">
    <source>
        <dbReference type="SAM" id="MobiDB-lite"/>
    </source>
</evidence>
<feature type="compositionally biased region" description="Pro residues" evidence="1">
    <location>
        <begin position="13"/>
        <end position="24"/>
    </location>
</feature>